<dbReference type="SUPFAM" id="SSF56281">
    <property type="entry name" value="Metallo-hydrolase/oxidoreductase"/>
    <property type="match status" value="1"/>
</dbReference>
<feature type="domain" description="Metallo-beta-lactamase" evidence="1">
    <location>
        <begin position="15"/>
        <end position="216"/>
    </location>
</feature>
<reference evidence="2 3" key="1">
    <citation type="submission" date="2017-03" db="EMBL/GenBank/DDBJ databases">
        <title>Sulfur activation and transportation mechanism of thermophilic Archaea Acidianus manzaensis YN-25.</title>
        <authorList>
            <person name="Ma Y."/>
            <person name="Yang Y."/>
            <person name="Xia J."/>
        </authorList>
    </citation>
    <scope>NUCLEOTIDE SEQUENCE [LARGE SCALE GENOMIC DNA]</scope>
    <source>
        <strain evidence="2 3">YN-25</strain>
    </source>
</reference>
<dbReference type="Gene3D" id="3.60.15.10">
    <property type="entry name" value="Ribonuclease Z/Hydroxyacylglutathione hydrolase-like"/>
    <property type="match status" value="1"/>
</dbReference>
<evidence type="ECO:0000313" key="3">
    <source>
        <dbReference type="Proteomes" id="UP000193404"/>
    </source>
</evidence>
<dbReference type="Proteomes" id="UP000193404">
    <property type="component" value="Chromosome"/>
</dbReference>
<dbReference type="STRING" id="282676.B6F84_05435"/>
<dbReference type="OrthoDB" id="197151at2157"/>
<proteinExistence type="predicted"/>
<dbReference type="GeneID" id="41590341"/>
<dbReference type="KEGG" id="aman:B6F84_05435"/>
<keyword evidence="2" id="KW-0378">Hydrolase</keyword>
<dbReference type="Pfam" id="PF00753">
    <property type="entry name" value="Lactamase_B"/>
    <property type="match status" value="1"/>
</dbReference>
<dbReference type="Gene3D" id="1.10.10.10">
    <property type="entry name" value="Winged helix-like DNA-binding domain superfamily/Winged helix DNA-binding domain"/>
    <property type="match status" value="1"/>
</dbReference>
<dbReference type="InterPro" id="IPR001279">
    <property type="entry name" value="Metallo-B-lactamas"/>
</dbReference>
<dbReference type="EMBL" id="CP020477">
    <property type="protein sequence ID" value="ARM75528.1"/>
    <property type="molecule type" value="Genomic_DNA"/>
</dbReference>
<organism evidence="2 3">
    <name type="scientific">Acidianus manzaensis</name>
    <dbReference type="NCBI Taxonomy" id="282676"/>
    <lineage>
        <taxon>Archaea</taxon>
        <taxon>Thermoproteota</taxon>
        <taxon>Thermoprotei</taxon>
        <taxon>Sulfolobales</taxon>
        <taxon>Sulfolobaceae</taxon>
        <taxon>Acidianus</taxon>
    </lineage>
</organism>
<dbReference type="AlphaFoldDB" id="A0A1W6JZ47"/>
<sequence length="308" mass="35942">MLYTLRLPIKGSLNHVNTYLLGDIKNFLLIDTGLPTPEDISTLTEYLKKYGSPKRVLITHYHPDHIGLVSLFAKSAEILINEKELEFLNFIFDDNYDHIIGKFLSENGFPKEYTEIILQNRNRIKEITKNVKFTEIKDNDEIIISDKKGKFIWTPGHTIGHTCLYYEKLLFCGDHILPHITPNVSLLRPDDNPLKEYIESLERIMELDVEKVYPAHGDPFTNIRERINEIKKHHERRLQEIINILQKRGKANAYEISTNISWYKPWQELGNIDKQLAIGETLAHIKYLQENNTISMHDAGNVIFYTLK</sequence>
<accession>A0A1W6JZ47</accession>
<protein>
    <submittedName>
        <fullName evidence="2">MBL fold metallo-hydrolase</fullName>
    </submittedName>
</protein>
<dbReference type="GO" id="GO:0016787">
    <property type="term" value="F:hydrolase activity"/>
    <property type="evidence" value="ECO:0007669"/>
    <property type="project" value="UniProtKB-KW"/>
</dbReference>
<keyword evidence="3" id="KW-1185">Reference proteome</keyword>
<gene>
    <name evidence="2" type="ORF">B6F84_05435</name>
</gene>
<dbReference type="SMART" id="SM00849">
    <property type="entry name" value="Lactamase_B"/>
    <property type="match status" value="1"/>
</dbReference>
<dbReference type="PANTHER" id="PTHR23131:SF4">
    <property type="entry name" value="METALLO-BETA-LACTAMASE SUPERFAMILY POTEIN"/>
    <property type="match status" value="1"/>
</dbReference>
<dbReference type="InterPro" id="IPR050662">
    <property type="entry name" value="Sec-metab_biosynth-thioest"/>
</dbReference>
<dbReference type="RefSeq" id="WP_148691298.1">
    <property type="nucleotide sequence ID" value="NZ_CP020477.1"/>
</dbReference>
<dbReference type="PANTHER" id="PTHR23131">
    <property type="entry name" value="ENDORIBONUCLEASE LACTB2"/>
    <property type="match status" value="1"/>
</dbReference>
<name>A0A1W6JZ47_9CREN</name>
<evidence type="ECO:0000313" key="2">
    <source>
        <dbReference type="EMBL" id="ARM75528.1"/>
    </source>
</evidence>
<dbReference type="InterPro" id="IPR036388">
    <property type="entry name" value="WH-like_DNA-bd_sf"/>
</dbReference>
<dbReference type="CDD" id="cd07725">
    <property type="entry name" value="TTHA1429-like_MBL-fold"/>
    <property type="match status" value="1"/>
</dbReference>
<evidence type="ECO:0000259" key="1">
    <source>
        <dbReference type="SMART" id="SM00849"/>
    </source>
</evidence>
<dbReference type="InterPro" id="IPR036866">
    <property type="entry name" value="RibonucZ/Hydroxyglut_hydro"/>
</dbReference>